<dbReference type="AlphaFoldDB" id="A0A2K9ZHA0"/>
<dbReference type="EMBL" id="CP025015">
    <property type="protein sequence ID" value="AUW47615.1"/>
    <property type="molecule type" value="Genomic_DNA"/>
</dbReference>
<keyword evidence="1" id="KW-0812">Transmembrane</keyword>
<evidence type="ECO:0000256" key="1">
    <source>
        <dbReference type="SAM" id="Phobius"/>
    </source>
</evidence>
<protein>
    <submittedName>
        <fullName evidence="2">Uncharacterized protein</fullName>
    </submittedName>
</protein>
<name>A0A2K9ZHA0_RHILE</name>
<organism evidence="2 3">
    <name type="scientific">Rhizobium leguminosarum</name>
    <dbReference type="NCBI Taxonomy" id="384"/>
    <lineage>
        <taxon>Bacteria</taxon>
        <taxon>Pseudomonadati</taxon>
        <taxon>Pseudomonadota</taxon>
        <taxon>Alphaproteobacteria</taxon>
        <taxon>Hyphomicrobiales</taxon>
        <taxon>Rhizobiaceae</taxon>
        <taxon>Rhizobium/Agrobacterium group</taxon>
        <taxon>Rhizobium</taxon>
    </lineage>
</organism>
<evidence type="ECO:0000313" key="2">
    <source>
        <dbReference type="EMBL" id="AUW47615.1"/>
    </source>
</evidence>
<keyword evidence="1" id="KW-1133">Transmembrane helix</keyword>
<gene>
    <name evidence="2" type="ORF">CUJ84_pRLN3000504</name>
</gene>
<keyword evidence="2" id="KW-0614">Plasmid</keyword>
<feature type="transmembrane region" description="Helical" evidence="1">
    <location>
        <begin position="108"/>
        <end position="128"/>
    </location>
</feature>
<dbReference type="Proteomes" id="UP000238523">
    <property type="component" value="Plasmid pRLN3"/>
</dbReference>
<proteinExistence type="predicted"/>
<accession>A0A2K9ZHA0</accession>
<evidence type="ECO:0000313" key="3">
    <source>
        <dbReference type="Proteomes" id="UP000238523"/>
    </source>
</evidence>
<keyword evidence="1" id="KW-0472">Membrane</keyword>
<sequence length="164" mass="18548">MLSIDLALQRDQTSTHAVVHQEHRAYWPCILGKPQLGSRLAACFVGRYHLSFRKNTLIDQGLHNPSDSPSSHTRKAGQVRPAGWPYVVQGLQQSAPIRRAQGSRWNQFLGRYYTLSALIFMAIVRTALTFSQSVSFESSYQRVHSIQSCWPNQLRRQRPALSGG</sequence>
<geneLocation type="plasmid" evidence="3">
    <name>prln3</name>
</geneLocation>
<reference evidence="2 3" key="1">
    <citation type="submission" date="2017-11" db="EMBL/GenBank/DDBJ databases">
        <title>Complete genome of Rhizobium leguminosarum Norway, an ineffective micro-symbiont.</title>
        <authorList>
            <person name="Hoffrichter A."/>
            <person name="Liang J."/>
            <person name="Brachmann A."/>
            <person name="Marin M."/>
        </authorList>
    </citation>
    <scope>NUCLEOTIDE SEQUENCE [LARGE SCALE GENOMIC DNA]</scope>
    <source>
        <strain evidence="2 3">Norway</strain>
        <plasmid evidence="3">Plasmid prln3</plasmid>
    </source>
</reference>